<dbReference type="AlphaFoldDB" id="A0A9P5NA66"/>
<dbReference type="EMBL" id="JADNYJ010000165">
    <property type="protein sequence ID" value="KAF8877836.1"/>
    <property type="molecule type" value="Genomic_DNA"/>
</dbReference>
<name>A0A9P5NA66_GYMJU</name>
<accession>A0A9P5NA66</accession>
<keyword evidence="3" id="KW-1185">Reference proteome</keyword>
<evidence type="ECO:0000313" key="2">
    <source>
        <dbReference type="EMBL" id="KAF8877836.1"/>
    </source>
</evidence>
<feature type="compositionally biased region" description="Basic residues" evidence="1">
    <location>
        <begin position="79"/>
        <end position="88"/>
    </location>
</feature>
<organism evidence="2 3">
    <name type="scientific">Gymnopilus junonius</name>
    <name type="common">Spectacular rustgill mushroom</name>
    <name type="synonym">Gymnopilus spectabilis subsp. junonius</name>
    <dbReference type="NCBI Taxonomy" id="109634"/>
    <lineage>
        <taxon>Eukaryota</taxon>
        <taxon>Fungi</taxon>
        <taxon>Dikarya</taxon>
        <taxon>Basidiomycota</taxon>
        <taxon>Agaricomycotina</taxon>
        <taxon>Agaricomycetes</taxon>
        <taxon>Agaricomycetidae</taxon>
        <taxon>Agaricales</taxon>
        <taxon>Agaricineae</taxon>
        <taxon>Hymenogastraceae</taxon>
        <taxon>Gymnopilus</taxon>
    </lineage>
</organism>
<comment type="caution">
    <text evidence="2">The sequence shown here is derived from an EMBL/GenBank/DDBJ whole genome shotgun (WGS) entry which is preliminary data.</text>
</comment>
<sequence length="88" mass="9057">MPPATRIPVAIFVANMLCARVEPVLDFAAWGAAGGIGGILIGRAAALNVPLLAPLIAVRATALPAEVSTRRSRSLGSRAKSHACCHDE</sequence>
<evidence type="ECO:0000256" key="1">
    <source>
        <dbReference type="SAM" id="MobiDB-lite"/>
    </source>
</evidence>
<evidence type="ECO:0000313" key="3">
    <source>
        <dbReference type="Proteomes" id="UP000724874"/>
    </source>
</evidence>
<gene>
    <name evidence="2" type="ORF">CPB84DRAFT_1794614</name>
</gene>
<dbReference type="Proteomes" id="UP000724874">
    <property type="component" value="Unassembled WGS sequence"/>
</dbReference>
<protein>
    <submittedName>
        <fullName evidence="2">Uncharacterized protein</fullName>
    </submittedName>
</protein>
<reference evidence="2" key="1">
    <citation type="submission" date="2020-11" db="EMBL/GenBank/DDBJ databases">
        <authorList>
            <consortium name="DOE Joint Genome Institute"/>
            <person name="Ahrendt S."/>
            <person name="Riley R."/>
            <person name="Andreopoulos W."/>
            <person name="LaButti K."/>
            <person name="Pangilinan J."/>
            <person name="Ruiz-duenas F.J."/>
            <person name="Barrasa J.M."/>
            <person name="Sanchez-Garcia M."/>
            <person name="Camarero S."/>
            <person name="Miyauchi S."/>
            <person name="Serrano A."/>
            <person name="Linde D."/>
            <person name="Babiker R."/>
            <person name="Drula E."/>
            <person name="Ayuso-Fernandez I."/>
            <person name="Pacheco R."/>
            <person name="Padilla G."/>
            <person name="Ferreira P."/>
            <person name="Barriuso J."/>
            <person name="Kellner H."/>
            <person name="Castanera R."/>
            <person name="Alfaro M."/>
            <person name="Ramirez L."/>
            <person name="Pisabarro A.G."/>
            <person name="Kuo A."/>
            <person name="Tritt A."/>
            <person name="Lipzen A."/>
            <person name="He G."/>
            <person name="Yan M."/>
            <person name="Ng V."/>
            <person name="Cullen D."/>
            <person name="Martin F."/>
            <person name="Rosso M.-N."/>
            <person name="Henrissat B."/>
            <person name="Hibbett D."/>
            <person name="Martinez A.T."/>
            <person name="Grigoriev I.V."/>
        </authorList>
    </citation>
    <scope>NUCLEOTIDE SEQUENCE</scope>
    <source>
        <strain evidence="2">AH 44721</strain>
    </source>
</reference>
<proteinExistence type="predicted"/>
<feature type="region of interest" description="Disordered" evidence="1">
    <location>
        <begin position="67"/>
        <end position="88"/>
    </location>
</feature>